<reference evidence="1 2" key="1">
    <citation type="submission" date="2010-04" db="EMBL/GenBank/DDBJ databases">
        <authorList>
            <person name="Qin X."/>
            <person name="Bachman B."/>
            <person name="Battles P."/>
            <person name="Bell A."/>
            <person name="Bess C."/>
            <person name="Bickham C."/>
            <person name="Chaboub L."/>
            <person name="Chen D."/>
            <person name="Coyle M."/>
            <person name="Deiros D.R."/>
            <person name="Dinh H."/>
            <person name="Forbes L."/>
            <person name="Fowler G."/>
            <person name="Francisco L."/>
            <person name="Fu Q."/>
            <person name="Gubbala S."/>
            <person name="Hale W."/>
            <person name="Han Y."/>
            <person name="Hemphill L."/>
            <person name="Highlander S.K."/>
            <person name="Hirani K."/>
            <person name="Hogues M."/>
            <person name="Jackson L."/>
            <person name="Jakkamsetti A."/>
            <person name="Javaid M."/>
            <person name="Jiang H."/>
            <person name="Korchina V."/>
            <person name="Kovar C."/>
            <person name="Lara F."/>
            <person name="Lee S."/>
            <person name="Mata R."/>
            <person name="Mathew T."/>
            <person name="Moen C."/>
            <person name="Morales K."/>
            <person name="Munidasa M."/>
            <person name="Nazareth L."/>
            <person name="Ngo R."/>
            <person name="Nguyen L."/>
            <person name="Okwuonu G."/>
            <person name="Ongeri F."/>
            <person name="Patil S."/>
            <person name="Petrosino J."/>
            <person name="Pham C."/>
            <person name="Pham P."/>
            <person name="Pu L.-L."/>
            <person name="Puazo M."/>
            <person name="Raj R."/>
            <person name="Reid J."/>
            <person name="Rouhana J."/>
            <person name="Saada N."/>
            <person name="Shang Y."/>
            <person name="Simmons D."/>
            <person name="Thornton R."/>
            <person name="Warren J."/>
            <person name="Weissenberger G."/>
            <person name="Zhang J."/>
            <person name="Zhang L."/>
            <person name="Zhou C."/>
            <person name="Zhu D."/>
            <person name="Muzny D."/>
            <person name="Worley K."/>
            <person name="Gibbs R."/>
        </authorList>
    </citation>
    <scope>NUCLEOTIDE SEQUENCE [LARGE SCALE GENOMIC DNA]</scope>
    <source>
        <strain evidence="1 2">ATCC 49957</strain>
    </source>
</reference>
<evidence type="ECO:0000313" key="1">
    <source>
        <dbReference type="EMBL" id="EFH12011.1"/>
    </source>
</evidence>
<gene>
    <name evidence="1" type="ORF">HMPREF0731_1769</name>
</gene>
<keyword evidence="2" id="KW-1185">Reference proteome</keyword>
<name>D5RL08_9PROT</name>
<dbReference type="HOGENOM" id="CLU_2248089_0_0_5"/>
<evidence type="ECO:0000313" key="2">
    <source>
        <dbReference type="Proteomes" id="UP000005324"/>
    </source>
</evidence>
<dbReference type="OrthoDB" id="7282833at2"/>
<dbReference type="EMBL" id="ADVL01000290">
    <property type="protein sequence ID" value="EFH12011.1"/>
    <property type="molecule type" value="Genomic_DNA"/>
</dbReference>
<accession>D5RL08</accession>
<dbReference type="Proteomes" id="UP000005324">
    <property type="component" value="Unassembled WGS sequence"/>
</dbReference>
<dbReference type="RefSeq" id="WP_007004992.1">
    <property type="nucleotide sequence ID" value="NZ_GG770780.1"/>
</dbReference>
<proteinExistence type="predicted"/>
<organism evidence="1 2">
    <name type="scientific">Pseudoroseomonas cervicalis ATCC 49957</name>
    <dbReference type="NCBI Taxonomy" id="525371"/>
    <lineage>
        <taxon>Bacteria</taxon>
        <taxon>Pseudomonadati</taxon>
        <taxon>Pseudomonadota</taxon>
        <taxon>Alphaproteobacteria</taxon>
        <taxon>Acetobacterales</taxon>
        <taxon>Roseomonadaceae</taxon>
        <taxon>Roseomonas</taxon>
    </lineage>
</organism>
<sequence>MCEPALAARLTAAEIAALTTGLRALEGAWSVFPHVDAEGAVTLMLTPAAWEGTEAALLVQREVAGLCVLLSEGDDITCLGCVAEPDAALALLARAAGQHQRHAA</sequence>
<comment type="caution">
    <text evidence="1">The sequence shown here is derived from an EMBL/GenBank/DDBJ whole genome shotgun (WGS) entry which is preliminary data.</text>
</comment>
<dbReference type="AlphaFoldDB" id="D5RL08"/>
<protein>
    <submittedName>
        <fullName evidence="1">Uncharacterized protein</fullName>
    </submittedName>
</protein>